<dbReference type="OMA" id="HENSQAG"/>
<evidence type="ECO:0000313" key="2">
    <source>
        <dbReference type="Proteomes" id="UP000054771"/>
    </source>
</evidence>
<dbReference type="STRING" id="454130.A0A0U5GNY8"/>
<name>A0A0U5GNY8_ASPCI</name>
<keyword evidence="1" id="KW-0378">Hydrolase</keyword>
<dbReference type="AlphaFoldDB" id="A0A0U5GNY8"/>
<dbReference type="OrthoDB" id="4507197at2759"/>
<dbReference type="GO" id="GO:0004386">
    <property type="term" value="F:helicase activity"/>
    <property type="evidence" value="ECO:0007669"/>
    <property type="project" value="UniProtKB-KW"/>
</dbReference>
<reference evidence="2" key="1">
    <citation type="journal article" date="2016" name="Genome Announc.">
        <title>Draft genome sequences of fungus Aspergillus calidoustus.</title>
        <authorList>
            <person name="Horn F."/>
            <person name="Linde J."/>
            <person name="Mattern D.J."/>
            <person name="Walther G."/>
            <person name="Guthke R."/>
            <person name="Scherlach K."/>
            <person name="Martin K."/>
            <person name="Brakhage A.A."/>
            <person name="Petzke L."/>
            <person name="Valiante V."/>
        </authorList>
    </citation>
    <scope>NUCLEOTIDE SEQUENCE [LARGE SCALE GENOMIC DNA]</scope>
    <source>
        <strain evidence="2">SF006504</strain>
    </source>
</reference>
<keyword evidence="1" id="KW-0067">ATP-binding</keyword>
<gene>
    <name evidence="1" type="ORF">ASPCAL03267</name>
</gene>
<protein>
    <submittedName>
        <fullName evidence="1">Putative Superfamily II DNA helicase</fullName>
    </submittedName>
</protein>
<sequence length="160" mass="18267">MVRSFMIRGTHGPMQTLLDWRTYGLKVHYNTTTPGHVGWMGSDELLYKDVYFTMSAFRGFIHGLVGSARELLWELVAQYLTRVARFKEKLAVAIHVTGGQPARAPELLSIQHVNTQASRHRNIFIEDGMVTAVTAYHKGFHASNDIKLIHWQRSSSQRRS</sequence>
<dbReference type="EMBL" id="CDMC01000002">
    <property type="protein sequence ID" value="CEN60835.1"/>
    <property type="molecule type" value="Genomic_DNA"/>
</dbReference>
<dbReference type="Proteomes" id="UP000054771">
    <property type="component" value="Unassembled WGS sequence"/>
</dbReference>
<keyword evidence="1" id="KW-0347">Helicase</keyword>
<accession>A0A0U5GNY8</accession>
<keyword evidence="1" id="KW-0547">Nucleotide-binding</keyword>
<keyword evidence="2" id="KW-1185">Reference proteome</keyword>
<proteinExistence type="predicted"/>
<evidence type="ECO:0000313" key="1">
    <source>
        <dbReference type="EMBL" id="CEN60835.1"/>
    </source>
</evidence>
<organism evidence="1 2">
    <name type="scientific">Aspergillus calidoustus</name>
    <dbReference type="NCBI Taxonomy" id="454130"/>
    <lineage>
        <taxon>Eukaryota</taxon>
        <taxon>Fungi</taxon>
        <taxon>Dikarya</taxon>
        <taxon>Ascomycota</taxon>
        <taxon>Pezizomycotina</taxon>
        <taxon>Eurotiomycetes</taxon>
        <taxon>Eurotiomycetidae</taxon>
        <taxon>Eurotiales</taxon>
        <taxon>Aspergillaceae</taxon>
        <taxon>Aspergillus</taxon>
        <taxon>Aspergillus subgen. Nidulantes</taxon>
    </lineage>
</organism>